<feature type="region of interest" description="Disordered" evidence="8">
    <location>
        <begin position="156"/>
        <end position="246"/>
    </location>
</feature>
<dbReference type="Gene3D" id="1.20.1270.220">
    <property type="match status" value="1"/>
</dbReference>
<dbReference type="Proteomes" id="UP000241890">
    <property type="component" value="Unassembled WGS sequence"/>
</dbReference>
<comment type="subcellular location">
    <subcellularLocation>
        <location evidence="1">Nucleus</location>
    </subcellularLocation>
</comment>
<dbReference type="InterPro" id="IPR036236">
    <property type="entry name" value="Znf_C2H2_sf"/>
</dbReference>
<evidence type="ECO:0000256" key="8">
    <source>
        <dbReference type="SAM" id="MobiDB-lite"/>
    </source>
</evidence>
<dbReference type="AlphaFoldDB" id="A0A2R5GNS4"/>
<gene>
    <name evidence="10" type="ORF">FCC1311_087702</name>
</gene>
<keyword evidence="6" id="KW-0539">Nucleus</keyword>
<feature type="domain" description="C2H2-type" evidence="9">
    <location>
        <begin position="375"/>
        <end position="399"/>
    </location>
</feature>
<dbReference type="InterPro" id="IPR027353">
    <property type="entry name" value="NET_dom"/>
</dbReference>
<dbReference type="PROSITE" id="PS50157">
    <property type="entry name" value="ZINC_FINGER_C2H2_2"/>
    <property type="match status" value="4"/>
</dbReference>
<dbReference type="EMBL" id="BEYU01000124">
    <property type="protein sequence ID" value="GBG32546.1"/>
    <property type="molecule type" value="Genomic_DNA"/>
</dbReference>
<evidence type="ECO:0000256" key="4">
    <source>
        <dbReference type="ARBA" id="ARBA00022771"/>
    </source>
</evidence>
<reference evidence="10 11" key="1">
    <citation type="submission" date="2017-12" db="EMBL/GenBank/DDBJ databases">
        <title>Sequencing, de novo assembly and annotation of complete genome of a new Thraustochytrid species, strain FCC1311.</title>
        <authorList>
            <person name="Sedici K."/>
            <person name="Godart F."/>
            <person name="Aiese Cigliano R."/>
            <person name="Sanseverino W."/>
            <person name="Barakat M."/>
            <person name="Ortet P."/>
            <person name="Marechal E."/>
            <person name="Cagnac O."/>
            <person name="Amato A."/>
        </authorList>
    </citation>
    <scope>NUCLEOTIDE SEQUENCE [LARGE SCALE GENOMIC DNA]</scope>
</reference>
<keyword evidence="4 7" id="KW-0863">Zinc-finger</keyword>
<comment type="caution">
    <text evidence="10">The sequence shown here is derived from an EMBL/GenBank/DDBJ whole genome shotgun (WGS) entry which is preliminary data.</text>
</comment>
<dbReference type="GO" id="GO:0008270">
    <property type="term" value="F:zinc ion binding"/>
    <property type="evidence" value="ECO:0007669"/>
    <property type="project" value="UniProtKB-KW"/>
</dbReference>
<accession>A0A2R5GNS4</accession>
<dbReference type="FunFam" id="3.30.160.60:FF:000358">
    <property type="entry name" value="zinc finger protein 24"/>
    <property type="match status" value="1"/>
</dbReference>
<sequence>MVVRNPAAFDIMPLDQLGSEMKNHHELFDMSTTDFGNEDTEMDLFPEQHDASNPMMMEFEGSEMLSIPEQEQLCQQITKLSGESLMALQALIKKEDPRSLRYENAQWEFDTSTMRPDMVRKIRDFVDDAMDEEVLALTSTPSWSLSATLPEPAPVPQPFYHKMGRGAARKEQDATSAAIPAQLDAGSQQPQFSQATEATEPEQHRPRPRARTQSSLTEAMQESPMIHPSHYPEYSQSPRVSSSFDATDLSRDQNKKVLNAEAASRPSAPASTSTRPVKPKRMRAASGPALSRGELLETMSDIKIFRPLETPGKKKDIRFMCDACGKGFRKRSEVVVHVRVHTGERPLKCSMCDRCFAHPSNLRAHERKHPEANKFSCTVAGCGETFTDQARLKSHMMAHQKAVFACAHCGKHFRTQQRLQSHEAQYHMG</sequence>
<dbReference type="Pfam" id="PF17035">
    <property type="entry name" value="BET"/>
    <property type="match status" value="1"/>
</dbReference>
<protein>
    <submittedName>
        <fullName evidence="10">Zinc finger protein</fullName>
    </submittedName>
</protein>
<dbReference type="InParanoid" id="A0A2R5GNS4"/>
<evidence type="ECO:0000256" key="1">
    <source>
        <dbReference type="ARBA" id="ARBA00004123"/>
    </source>
</evidence>
<evidence type="ECO:0000256" key="2">
    <source>
        <dbReference type="ARBA" id="ARBA00022723"/>
    </source>
</evidence>
<evidence type="ECO:0000259" key="9">
    <source>
        <dbReference type="PROSITE" id="PS50157"/>
    </source>
</evidence>
<evidence type="ECO:0000313" key="10">
    <source>
        <dbReference type="EMBL" id="GBG32546.1"/>
    </source>
</evidence>
<dbReference type="OrthoDB" id="3437960at2759"/>
<proteinExistence type="predicted"/>
<feature type="compositionally biased region" description="Polar residues" evidence="8">
    <location>
        <begin position="185"/>
        <end position="197"/>
    </location>
</feature>
<dbReference type="GO" id="GO:0010468">
    <property type="term" value="P:regulation of gene expression"/>
    <property type="evidence" value="ECO:0007669"/>
    <property type="project" value="TreeGrafter"/>
</dbReference>
<dbReference type="GO" id="GO:0005634">
    <property type="term" value="C:nucleus"/>
    <property type="evidence" value="ECO:0007669"/>
    <property type="project" value="UniProtKB-SubCell"/>
</dbReference>
<feature type="compositionally biased region" description="Low complexity" evidence="8">
    <location>
        <begin position="262"/>
        <end position="276"/>
    </location>
</feature>
<keyword evidence="11" id="KW-1185">Reference proteome</keyword>
<keyword evidence="2" id="KW-0479">Metal-binding</keyword>
<dbReference type="InterPro" id="IPR013087">
    <property type="entry name" value="Znf_C2H2_type"/>
</dbReference>
<dbReference type="InterPro" id="IPR038336">
    <property type="entry name" value="NET_sf"/>
</dbReference>
<dbReference type="PROSITE" id="PS00028">
    <property type="entry name" value="ZINC_FINGER_C2H2_1"/>
    <property type="match status" value="4"/>
</dbReference>
<dbReference type="Gene3D" id="3.30.160.60">
    <property type="entry name" value="Classic Zinc Finger"/>
    <property type="match status" value="3"/>
</dbReference>
<evidence type="ECO:0000256" key="6">
    <source>
        <dbReference type="ARBA" id="ARBA00023242"/>
    </source>
</evidence>
<evidence type="ECO:0000256" key="3">
    <source>
        <dbReference type="ARBA" id="ARBA00022737"/>
    </source>
</evidence>
<dbReference type="SUPFAM" id="SSF57667">
    <property type="entry name" value="beta-beta-alpha zinc fingers"/>
    <property type="match status" value="2"/>
</dbReference>
<dbReference type="PANTHER" id="PTHR16515">
    <property type="entry name" value="PR DOMAIN ZINC FINGER PROTEIN"/>
    <property type="match status" value="1"/>
</dbReference>
<name>A0A2R5GNS4_9STRA</name>
<dbReference type="SMART" id="SM00355">
    <property type="entry name" value="ZnF_C2H2"/>
    <property type="match status" value="4"/>
</dbReference>
<evidence type="ECO:0000256" key="5">
    <source>
        <dbReference type="ARBA" id="ARBA00022833"/>
    </source>
</evidence>
<feature type="domain" description="C2H2-type" evidence="9">
    <location>
        <begin position="347"/>
        <end position="374"/>
    </location>
</feature>
<keyword evidence="3" id="KW-0677">Repeat</keyword>
<evidence type="ECO:0000313" key="11">
    <source>
        <dbReference type="Proteomes" id="UP000241890"/>
    </source>
</evidence>
<dbReference type="Pfam" id="PF00096">
    <property type="entry name" value="zf-C2H2"/>
    <property type="match status" value="3"/>
</dbReference>
<feature type="compositionally biased region" description="Polar residues" evidence="8">
    <location>
        <begin position="234"/>
        <end position="245"/>
    </location>
</feature>
<evidence type="ECO:0000256" key="7">
    <source>
        <dbReference type="PROSITE-ProRule" id="PRU00042"/>
    </source>
</evidence>
<feature type="domain" description="C2H2-type" evidence="9">
    <location>
        <begin position="404"/>
        <end position="429"/>
    </location>
</feature>
<feature type="domain" description="C2H2-type" evidence="9">
    <location>
        <begin position="319"/>
        <end position="346"/>
    </location>
</feature>
<keyword evidence="5" id="KW-0862">Zinc</keyword>
<dbReference type="PANTHER" id="PTHR16515:SF66">
    <property type="entry name" value="C2H2-TYPE DOMAIN-CONTAINING PROTEIN"/>
    <property type="match status" value="1"/>
</dbReference>
<organism evidence="10 11">
    <name type="scientific">Hondaea fermentalgiana</name>
    <dbReference type="NCBI Taxonomy" id="2315210"/>
    <lineage>
        <taxon>Eukaryota</taxon>
        <taxon>Sar</taxon>
        <taxon>Stramenopiles</taxon>
        <taxon>Bigyra</taxon>
        <taxon>Labyrinthulomycetes</taxon>
        <taxon>Thraustochytrida</taxon>
        <taxon>Thraustochytriidae</taxon>
        <taxon>Hondaea</taxon>
    </lineage>
</organism>
<dbReference type="InterPro" id="IPR050331">
    <property type="entry name" value="Zinc_finger"/>
</dbReference>
<feature type="region of interest" description="Disordered" evidence="8">
    <location>
        <begin position="259"/>
        <end position="290"/>
    </location>
</feature>
<feature type="compositionally biased region" description="Polar residues" evidence="8">
    <location>
        <begin position="211"/>
        <end position="220"/>
    </location>
</feature>